<keyword evidence="1" id="KW-0812">Transmembrane</keyword>
<dbReference type="AlphaFoldDB" id="A0A2S5A6B3"/>
<keyword evidence="1" id="KW-1133">Transmembrane helix</keyword>
<evidence type="ECO:0008006" key="6">
    <source>
        <dbReference type="Google" id="ProtNLM"/>
    </source>
</evidence>
<accession>A0A2S5A6B3</accession>
<gene>
    <name evidence="3" type="ORF">C3L50_12740</name>
    <name evidence="4" type="ORF">C3L50_12770</name>
</gene>
<dbReference type="RefSeq" id="WP_103806565.1">
    <property type="nucleotide sequence ID" value="NZ_CAKZGH010000094.1"/>
</dbReference>
<evidence type="ECO:0000256" key="2">
    <source>
        <dbReference type="SAM" id="SignalP"/>
    </source>
</evidence>
<feature type="transmembrane region" description="Helical" evidence="1">
    <location>
        <begin position="47"/>
        <end position="65"/>
    </location>
</feature>
<feature type="chain" id="PRO_5036322030" description="Signal peptidase" evidence="2">
    <location>
        <begin position="24"/>
        <end position="72"/>
    </location>
</feature>
<evidence type="ECO:0000313" key="5">
    <source>
        <dbReference type="Proteomes" id="UP000237310"/>
    </source>
</evidence>
<keyword evidence="2" id="KW-0732">Signal</keyword>
<keyword evidence="5" id="KW-1185">Reference proteome</keyword>
<dbReference type="EMBL" id="PQVG01000007">
    <property type="protein sequence ID" value="POY38131.1"/>
    <property type="molecule type" value="Genomic_DNA"/>
</dbReference>
<evidence type="ECO:0000313" key="4">
    <source>
        <dbReference type="EMBL" id="POY38137.1"/>
    </source>
</evidence>
<reference evidence="3 5" key="1">
    <citation type="submission" date="2018-01" db="EMBL/GenBank/DDBJ databases">
        <authorList>
            <person name="Gaut B.S."/>
            <person name="Morton B.R."/>
            <person name="Clegg M.T."/>
            <person name="Duvall M.R."/>
        </authorList>
    </citation>
    <scope>NUCLEOTIDE SEQUENCE [LARGE SCALE GENOMIC DNA]</scope>
    <source>
        <strain evidence="3 5">HR-AY</strain>
    </source>
</reference>
<dbReference type="EMBL" id="PQVG01000007">
    <property type="protein sequence ID" value="POY38137.1"/>
    <property type="molecule type" value="Genomic_DNA"/>
</dbReference>
<evidence type="ECO:0000313" key="3">
    <source>
        <dbReference type="EMBL" id="POY38131.1"/>
    </source>
</evidence>
<comment type="caution">
    <text evidence="3">The sequence shown here is derived from an EMBL/GenBank/DDBJ whole genome shotgun (WGS) entry which is preliminary data.</text>
</comment>
<keyword evidence="1" id="KW-0472">Membrane</keyword>
<organism evidence="3 5">
    <name type="scientific">Flavobacterium alvei</name>
    <dbReference type="NCBI Taxonomy" id="2080416"/>
    <lineage>
        <taxon>Bacteria</taxon>
        <taxon>Pseudomonadati</taxon>
        <taxon>Bacteroidota</taxon>
        <taxon>Flavobacteriia</taxon>
        <taxon>Flavobacteriales</taxon>
        <taxon>Flavobacteriaceae</taxon>
        <taxon>Flavobacterium</taxon>
    </lineage>
</organism>
<name>A0A2S5A6B3_9FLAO</name>
<protein>
    <recommendedName>
        <fullName evidence="6">Signal peptidase</fullName>
    </recommendedName>
</protein>
<feature type="signal peptide" evidence="2">
    <location>
        <begin position="1"/>
        <end position="23"/>
    </location>
</feature>
<proteinExistence type="predicted"/>
<sequence>MKNILSKSYITLFFLLASFVTFAQPGTDDGTGTLEGTDAPAPIGDYLWVLALAGLVLVFLTFRAIQNKKVNS</sequence>
<evidence type="ECO:0000256" key="1">
    <source>
        <dbReference type="SAM" id="Phobius"/>
    </source>
</evidence>
<dbReference type="Proteomes" id="UP000237310">
    <property type="component" value="Unassembled WGS sequence"/>
</dbReference>